<organism evidence="3 4">
    <name type="scientific">Streptomyces acidiscabies</name>
    <dbReference type="NCBI Taxonomy" id="42234"/>
    <lineage>
        <taxon>Bacteria</taxon>
        <taxon>Bacillati</taxon>
        <taxon>Actinomycetota</taxon>
        <taxon>Actinomycetes</taxon>
        <taxon>Kitasatosporales</taxon>
        <taxon>Streptomycetaceae</taxon>
        <taxon>Streptomyces</taxon>
    </lineage>
</organism>
<dbReference type="InterPro" id="IPR011032">
    <property type="entry name" value="GroES-like_sf"/>
</dbReference>
<gene>
    <name evidence="3" type="ORF">IQ63_38085</name>
</gene>
<dbReference type="OrthoDB" id="9805663at2"/>
<feature type="region of interest" description="Disordered" evidence="1">
    <location>
        <begin position="224"/>
        <end position="256"/>
    </location>
</feature>
<evidence type="ECO:0000256" key="1">
    <source>
        <dbReference type="SAM" id="MobiDB-lite"/>
    </source>
</evidence>
<dbReference type="InterPro" id="IPR002364">
    <property type="entry name" value="Quin_OxRdtase/zeta-crystal_CS"/>
</dbReference>
<dbReference type="SUPFAM" id="SSF50129">
    <property type="entry name" value="GroES-like"/>
    <property type="match status" value="1"/>
</dbReference>
<dbReference type="SUPFAM" id="SSF51735">
    <property type="entry name" value="NAD(P)-binding Rossmann-fold domains"/>
    <property type="match status" value="2"/>
</dbReference>
<dbReference type="PANTHER" id="PTHR43677">
    <property type="entry name" value="SHORT-CHAIN DEHYDROGENASE/REDUCTASE"/>
    <property type="match status" value="1"/>
</dbReference>
<evidence type="ECO:0000313" key="4">
    <source>
        <dbReference type="Proteomes" id="UP000037151"/>
    </source>
</evidence>
<dbReference type="PROSITE" id="PS01162">
    <property type="entry name" value="QOR_ZETA_CRYSTAL"/>
    <property type="match status" value="1"/>
</dbReference>
<dbReference type="PATRIC" id="fig|42234.21.peg.7839"/>
<name>A0A0L0JKT7_9ACTN</name>
<dbReference type="Gene3D" id="3.90.180.10">
    <property type="entry name" value="Medium-chain alcohol dehydrogenases, catalytic domain"/>
    <property type="match status" value="2"/>
</dbReference>
<protein>
    <submittedName>
        <fullName evidence="3">Alcohol dehydrogenase</fullName>
    </submittedName>
</protein>
<sequence>MPSITREVRLASTPRGLPVPGDLTVVDAPLPAPTGSQLLVRNHYFLVFGGLRTLLGGAAQDTPVPVLHPGDTLYGPALGEVLHAPDDSPLRPGDLVTHPLGWREHALVPVDQCTPVDPGFPDPVAQLSSGGAAYGALTRLTGVREGDTVLVTGAAGGVGSLAGQIARLLGAGRVIGTTGSAWKAERLVGELGYDAVVTGGSWRGNSGAESGELAHDAVVTDGSWRGNSTVGSGESLRVNPGTGSGKSRYDADGATRGNSRAGYREFAAQLAKAAPDGVDVVVDTVGGAQLAGALDVARHGARFALVGALSGQFAEEGAGGSAPVEVDSFRVILKGVSLRGYLGVDHPDVEAEWTGRFAAWLRAGEIRFPLTRTPGIDQAPQALRNLIEGQQFGTAVVELTPGLYE</sequence>
<comment type="caution">
    <text evidence="3">The sequence shown here is derived from an EMBL/GenBank/DDBJ whole genome shotgun (WGS) entry which is preliminary data.</text>
</comment>
<dbReference type="InterPro" id="IPR020843">
    <property type="entry name" value="ER"/>
</dbReference>
<proteinExistence type="predicted"/>
<accession>A0A0L0JKT7</accession>
<dbReference type="GO" id="GO:0016491">
    <property type="term" value="F:oxidoreductase activity"/>
    <property type="evidence" value="ECO:0007669"/>
    <property type="project" value="InterPro"/>
</dbReference>
<evidence type="ECO:0000259" key="2">
    <source>
        <dbReference type="SMART" id="SM00829"/>
    </source>
</evidence>
<dbReference type="CDD" id="cd05288">
    <property type="entry name" value="PGDH"/>
    <property type="match status" value="1"/>
</dbReference>
<evidence type="ECO:0000313" key="3">
    <source>
        <dbReference type="EMBL" id="KND26054.1"/>
    </source>
</evidence>
<dbReference type="SMART" id="SM00829">
    <property type="entry name" value="PKS_ER"/>
    <property type="match status" value="1"/>
</dbReference>
<dbReference type="Proteomes" id="UP000037151">
    <property type="component" value="Unassembled WGS sequence"/>
</dbReference>
<dbReference type="InterPro" id="IPR051397">
    <property type="entry name" value="Zn-ADH-like_protein"/>
</dbReference>
<dbReference type="PANTHER" id="PTHR43677:SF3">
    <property type="entry name" value="PROSTAGLANDIN REDUCTASE 3"/>
    <property type="match status" value="1"/>
</dbReference>
<dbReference type="Gene3D" id="3.40.50.720">
    <property type="entry name" value="NAD(P)-binding Rossmann-like Domain"/>
    <property type="match status" value="2"/>
</dbReference>
<dbReference type="Pfam" id="PF13602">
    <property type="entry name" value="ADH_zinc_N_2"/>
    <property type="match status" value="1"/>
</dbReference>
<dbReference type="Pfam" id="PF16884">
    <property type="entry name" value="ADH_N_2"/>
    <property type="match status" value="1"/>
</dbReference>
<dbReference type="AlphaFoldDB" id="A0A0L0JKT7"/>
<dbReference type="InterPro" id="IPR036291">
    <property type="entry name" value="NAD(P)-bd_dom_sf"/>
</dbReference>
<dbReference type="RefSeq" id="WP_050374695.1">
    <property type="nucleotide sequence ID" value="NZ_KQ257834.1"/>
</dbReference>
<dbReference type="GO" id="GO:0008270">
    <property type="term" value="F:zinc ion binding"/>
    <property type="evidence" value="ECO:0007669"/>
    <property type="project" value="InterPro"/>
</dbReference>
<reference evidence="4" key="1">
    <citation type="submission" date="2014-07" db="EMBL/GenBank/DDBJ databases">
        <title>Genome sequencing of plant-pathogenic Streptomyces species.</title>
        <authorList>
            <person name="Harrison J."/>
            <person name="Sapp M."/>
            <person name="Thwaites R."/>
            <person name="Studholme D.J."/>
        </authorList>
    </citation>
    <scope>NUCLEOTIDE SEQUENCE [LARGE SCALE GENOMIC DNA]</scope>
    <source>
        <strain evidence="4">NCPPB 4445</strain>
    </source>
</reference>
<dbReference type="EMBL" id="JPPY01000214">
    <property type="protein sequence ID" value="KND26054.1"/>
    <property type="molecule type" value="Genomic_DNA"/>
</dbReference>
<dbReference type="InterPro" id="IPR041694">
    <property type="entry name" value="ADH_N_2"/>
</dbReference>
<feature type="domain" description="Enoyl reductase (ER)" evidence="2">
    <location>
        <begin position="21"/>
        <end position="397"/>
    </location>
</feature>